<keyword evidence="2" id="KW-1185">Reference proteome</keyword>
<dbReference type="SUPFAM" id="SSF48452">
    <property type="entry name" value="TPR-like"/>
    <property type="match status" value="1"/>
</dbReference>
<evidence type="ECO:0000313" key="2">
    <source>
        <dbReference type="Proteomes" id="UP000003240"/>
    </source>
</evidence>
<dbReference type="Pfam" id="PF14559">
    <property type="entry name" value="TPR_19"/>
    <property type="match status" value="1"/>
</dbReference>
<proteinExistence type="predicted"/>
<dbReference type="Proteomes" id="UP000003240">
    <property type="component" value="Unassembled WGS sequence"/>
</dbReference>
<dbReference type="STRING" id="1009370.ALO_16357"/>
<dbReference type="RefSeq" id="WP_004097630.1">
    <property type="nucleotide sequence ID" value="NZ_AFGF01000166.1"/>
</dbReference>
<protein>
    <submittedName>
        <fullName evidence="1">Uncharacterized protein</fullName>
    </submittedName>
</protein>
<organism evidence="1 2">
    <name type="scientific">Acetonema longum DSM 6540</name>
    <dbReference type="NCBI Taxonomy" id="1009370"/>
    <lineage>
        <taxon>Bacteria</taxon>
        <taxon>Bacillati</taxon>
        <taxon>Bacillota</taxon>
        <taxon>Negativicutes</taxon>
        <taxon>Acetonemataceae</taxon>
        <taxon>Acetonema</taxon>
    </lineage>
</organism>
<comment type="caution">
    <text evidence="1">The sequence shown here is derived from an EMBL/GenBank/DDBJ whole genome shotgun (WGS) entry which is preliminary data.</text>
</comment>
<sequence>MNGSDLFKETTFHHACSLMEDGRYAEALLLLHKLVTDGETGEEVLVCALSSALHTENWDLAKRYAEEIGRQQYEGKDALFWITDYYFGSGQEMLAQRNISQIRQLYPADTCLLWDVAEMLFDYEFRDQYEEILRQIAAVKTQDPLELLDQADAHLALNQLAPAAQKAMEAARNLASHERDDIYYAGLVLEQCGEAGKALQVYEKWLADSPEDVEFLLATVRCHSALGQFDQAEHILEQARQLQPDLPELGPAAKAVAQARRKVIDFQMYRKRKHESGSQL</sequence>
<accession>F7NMD3</accession>
<dbReference type="AlphaFoldDB" id="F7NMD3"/>
<gene>
    <name evidence="1" type="ORF">ALO_16357</name>
</gene>
<reference evidence="1 2" key="1">
    <citation type="journal article" date="2011" name="EMBO J.">
        <title>Structural diversity of bacterial flagellar motors.</title>
        <authorList>
            <person name="Chen S."/>
            <person name="Beeby M."/>
            <person name="Murphy G.E."/>
            <person name="Leadbetter J.R."/>
            <person name="Hendrixson D.R."/>
            <person name="Briegel A."/>
            <person name="Li Z."/>
            <person name="Shi J."/>
            <person name="Tocheva E.I."/>
            <person name="Muller A."/>
            <person name="Dobro M.J."/>
            <person name="Jensen G.J."/>
        </authorList>
    </citation>
    <scope>NUCLEOTIDE SEQUENCE [LARGE SCALE GENOMIC DNA]</scope>
    <source>
        <strain evidence="1 2">DSM 6540</strain>
    </source>
</reference>
<name>F7NMD3_9FIRM</name>
<evidence type="ECO:0000313" key="1">
    <source>
        <dbReference type="EMBL" id="EGO62809.1"/>
    </source>
</evidence>
<dbReference type="EMBL" id="AFGF01000166">
    <property type="protein sequence ID" value="EGO62809.1"/>
    <property type="molecule type" value="Genomic_DNA"/>
</dbReference>
<dbReference type="OrthoDB" id="2080803at2"/>
<dbReference type="InterPro" id="IPR011990">
    <property type="entry name" value="TPR-like_helical_dom_sf"/>
</dbReference>
<dbReference type="Gene3D" id="1.25.40.10">
    <property type="entry name" value="Tetratricopeptide repeat domain"/>
    <property type="match status" value="1"/>
</dbReference>